<reference evidence="1 2" key="1">
    <citation type="submission" date="2018-04" db="EMBL/GenBank/DDBJ databases">
        <title>Draft Genome Sequence of Phosphate-Solubilizing Chryseobacterium sp. ISE14 that is a Biocontrol and Plant Growth-Promoting Rhizobacterium Isolated from Cucumber.</title>
        <authorList>
            <person name="Jeong J.-J."/>
            <person name="Sang M.K."/>
            <person name="Choi I.-G."/>
            <person name="Kim K.D."/>
        </authorList>
    </citation>
    <scope>NUCLEOTIDE SEQUENCE [LARGE SCALE GENOMIC DNA]</scope>
    <source>
        <strain evidence="1 2">ISE14</strain>
    </source>
</reference>
<proteinExistence type="predicted"/>
<dbReference type="EMBL" id="PPED02000001">
    <property type="protein sequence ID" value="PWN72428.1"/>
    <property type="molecule type" value="Genomic_DNA"/>
</dbReference>
<dbReference type="Pfam" id="PF11042">
    <property type="entry name" value="DUF2750"/>
    <property type="match status" value="1"/>
</dbReference>
<keyword evidence="2" id="KW-1185">Reference proteome</keyword>
<sequence>MIQDHITIKNRYAYFVKKVCETETVYALSDGKGYATSHSNDLEDKDGAPVQIICFWSDTARAKSCIQQEWSHYEVSFIPLIEFVENWCLGMNSDGLLVGINFDSHLFGYEAEPLELCLDIIRELKNKGKSLVLKKFNDINDMETQIKNVLEDE</sequence>
<evidence type="ECO:0000313" key="2">
    <source>
        <dbReference type="Proteomes" id="UP000236594"/>
    </source>
</evidence>
<organism evidence="1 2">
    <name type="scientific">Chryseobacterium phosphatilyticum</name>
    <dbReference type="NCBI Taxonomy" id="475075"/>
    <lineage>
        <taxon>Bacteria</taxon>
        <taxon>Pseudomonadati</taxon>
        <taxon>Bacteroidota</taxon>
        <taxon>Flavobacteriia</taxon>
        <taxon>Flavobacteriales</taxon>
        <taxon>Weeksellaceae</taxon>
        <taxon>Chryseobacterium group</taxon>
        <taxon>Chryseobacterium</taxon>
    </lineage>
</organism>
<dbReference type="Proteomes" id="UP000236594">
    <property type="component" value="Unassembled WGS sequence"/>
</dbReference>
<gene>
    <name evidence="1" type="ORF">C1631_003940</name>
</gene>
<dbReference type="OrthoDB" id="2936081at2"/>
<comment type="caution">
    <text evidence="1">The sequence shown here is derived from an EMBL/GenBank/DDBJ whole genome shotgun (WGS) entry which is preliminary data.</text>
</comment>
<accession>A0A316XM18</accession>
<dbReference type="InterPro" id="IPR021284">
    <property type="entry name" value="DUF2750"/>
</dbReference>
<dbReference type="AlphaFoldDB" id="A0A316XM18"/>
<protein>
    <submittedName>
        <fullName evidence="1">DUF2750 domain-containing protein</fullName>
    </submittedName>
</protein>
<name>A0A316XM18_9FLAO</name>
<evidence type="ECO:0000313" key="1">
    <source>
        <dbReference type="EMBL" id="PWN72428.1"/>
    </source>
</evidence>